<dbReference type="Proteomes" id="UP000814033">
    <property type="component" value="Unassembled WGS sequence"/>
</dbReference>
<accession>A0ACB8RL17</accession>
<gene>
    <name evidence="1" type="ORF">FA95DRAFT_1544471</name>
</gene>
<dbReference type="EMBL" id="MU275968">
    <property type="protein sequence ID" value="KAI0044891.1"/>
    <property type="molecule type" value="Genomic_DNA"/>
</dbReference>
<evidence type="ECO:0000313" key="2">
    <source>
        <dbReference type="Proteomes" id="UP000814033"/>
    </source>
</evidence>
<protein>
    <submittedName>
        <fullName evidence="1">NAD-P-binding protein</fullName>
    </submittedName>
</protein>
<reference evidence="1" key="2">
    <citation type="journal article" date="2022" name="New Phytol.">
        <title>Evolutionary transition to the ectomycorrhizal habit in the genomes of a hyperdiverse lineage of mushroom-forming fungi.</title>
        <authorList>
            <person name="Looney B."/>
            <person name="Miyauchi S."/>
            <person name="Morin E."/>
            <person name="Drula E."/>
            <person name="Courty P.E."/>
            <person name="Kohler A."/>
            <person name="Kuo A."/>
            <person name="LaButti K."/>
            <person name="Pangilinan J."/>
            <person name="Lipzen A."/>
            <person name="Riley R."/>
            <person name="Andreopoulos W."/>
            <person name="He G."/>
            <person name="Johnson J."/>
            <person name="Nolan M."/>
            <person name="Tritt A."/>
            <person name="Barry K.W."/>
            <person name="Grigoriev I.V."/>
            <person name="Nagy L.G."/>
            <person name="Hibbett D."/>
            <person name="Henrissat B."/>
            <person name="Matheny P.B."/>
            <person name="Labbe J."/>
            <person name="Martin F.M."/>
        </authorList>
    </citation>
    <scope>NUCLEOTIDE SEQUENCE</scope>
    <source>
        <strain evidence="1">FP105234-sp</strain>
    </source>
</reference>
<proteinExistence type="predicted"/>
<comment type="caution">
    <text evidence="1">The sequence shown here is derived from an EMBL/GenBank/DDBJ whole genome shotgun (WGS) entry which is preliminary data.</text>
</comment>
<name>A0ACB8RL17_9AGAM</name>
<evidence type="ECO:0000313" key="1">
    <source>
        <dbReference type="EMBL" id="KAI0044891.1"/>
    </source>
</evidence>
<keyword evidence="2" id="KW-1185">Reference proteome</keyword>
<organism evidence="1 2">
    <name type="scientific">Auriscalpium vulgare</name>
    <dbReference type="NCBI Taxonomy" id="40419"/>
    <lineage>
        <taxon>Eukaryota</taxon>
        <taxon>Fungi</taxon>
        <taxon>Dikarya</taxon>
        <taxon>Basidiomycota</taxon>
        <taxon>Agaricomycotina</taxon>
        <taxon>Agaricomycetes</taxon>
        <taxon>Russulales</taxon>
        <taxon>Auriscalpiaceae</taxon>
        <taxon>Auriscalpium</taxon>
    </lineage>
</organism>
<reference evidence="1" key="1">
    <citation type="submission" date="2021-02" db="EMBL/GenBank/DDBJ databases">
        <authorList>
            <consortium name="DOE Joint Genome Institute"/>
            <person name="Ahrendt S."/>
            <person name="Looney B.P."/>
            <person name="Miyauchi S."/>
            <person name="Morin E."/>
            <person name="Drula E."/>
            <person name="Courty P.E."/>
            <person name="Chicoki N."/>
            <person name="Fauchery L."/>
            <person name="Kohler A."/>
            <person name="Kuo A."/>
            <person name="Labutti K."/>
            <person name="Pangilinan J."/>
            <person name="Lipzen A."/>
            <person name="Riley R."/>
            <person name="Andreopoulos W."/>
            <person name="He G."/>
            <person name="Johnson J."/>
            <person name="Barry K.W."/>
            <person name="Grigoriev I.V."/>
            <person name="Nagy L."/>
            <person name="Hibbett D."/>
            <person name="Henrissat B."/>
            <person name="Matheny P.B."/>
            <person name="Labbe J."/>
            <person name="Martin F."/>
        </authorList>
    </citation>
    <scope>NUCLEOTIDE SEQUENCE</scope>
    <source>
        <strain evidence="1">FP105234-sp</strain>
    </source>
</reference>
<sequence>MSINTVLVTGASGFTGSQVVDQLLEGGYTVRGAARSKNISKLAASYESFGDKFTTVTIDDLASSDFTEAFTDVDAIIHVASPLPGTAEPKDILKGAIDGTTRLLEAAVAAGVKKVVITSSVVGLASAEQLSTNIILGENDMNPQKYEDAFAPGADTATAYGVSKGLADKATWVFAKAHPEIDIAAVYPPFIVGPGGRGHIVSAPLGGSSGFILIYQALLSGPKGRPVPPVIGVMATYTNVIDVARAHILALALPPSDKPKRIIPNAGGYTWLQAVKYLWEKRPELRDRLPTAEGDTQEVPPHATFDNSSARKAGLVEYIGFEATIEATVDDVLRKEKELGITPQ</sequence>